<dbReference type="InterPro" id="IPR036388">
    <property type="entry name" value="WH-like_DNA-bd_sf"/>
</dbReference>
<dbReference type="Gene3D" id="1.10.10.10">
    <property type="entry name" value="Winged helix-like DNA-binding domain superfamily/Winged helix DNA-binding domain"/>
    <property type="match status" value="1"/>
</dbReference>
<dbReference type="PANTHER" id="PTHR36766">
    <property type="entry name" value="PLANT BROAD-SPECTRUM MILDEW RESISTANCE PROTEIN RPW8"/>
    <property type="match status" value="1"/>
</dbReference>
<evidence type="ECO:0000256" key="1">
    <source>
        <dbReference type="ARBA" id="ARBA00022737"/>
    </source>
</evidence>
<protein>
    <submittedName>
        <fullName evidence="4">Leucine-rich repeat-containing protein, putative</fullName>
    </submittedName>
</protein>
<evidence type="ECO:0000256" key="2">
    <source>
        <dbReference type="ARBA" id="ARBA00022821"/>
    </source>
</evidence>
<dbReference type="InterPro" id="IPR027417">
    <property type="entry name" value="P-loop_NTPase"/>
</dbReference>
<dbReference type="PANTHER" id="PTHR36766:SF3">
    <property type="entry name" value="RPW8 DOMAIN-CONTAINING PROTEIN"/>
    <property type="match status" value="1"/>
</dbReference>
<dbReference type="InterPro" id="IPR042197">
    <property type="entry name" value="Apaf_helical"/>
</dbReference>
<dbReference type="EMBL" id="EQ973818">
    <property type="protein sequence ID" value="EEF44771.1"/>
    <property type="molecule type" value="Genomic_DNA"/>
</dbReference>
<dbReference type="InParanoid" id="B9RV38"/>
<dbReference type="PRINTS" id="PR00364">
    <property type="entry name" value="DISEASERSIST"/>
</dbReference>
<dbReference type="SUPFAM" id="SSF52540">
    <property type="entry name" value="P-loop containing nucleoside triphosphate hydrolases"/>
    <property type="match status" value="1"/>
</dbReference>
<keyword evidence="1" id="KW-0677">Repeat</keyword>
<evidence type="ECO:0000259" key="3">
    <source>
        <dbReference type="Pfam" id="PF00931"/>
    </source>
</evidence>
<dbReference type="GO" id="GO:0043531">
    <property type="term" value="F:ADP binding"/>
    <property type="evidence" value="ECO:0007669"/>
    <property type="project" value="InterPro"/>
</dbReference>
<reference evidence="5" key="1">
    <citation type="journal article" date="2010" name="Nat. Biotechnol.">
        <title>Draft genome sequence of the oilseed species Ricinus communis.</title>
        <authorList>
            <person name="Chan A.P."/>
            <person name="Crabtree J."/>
            <person name="Zhao Q."/>
            <person name="Lorenzi H."/>
            <person name="Orvis J."/>
            <person name="Puiu D."/>
            <person name="Melake-Berhan A."/>
            <person name="Jones K.M."/>
            <person name="Redman J."/>
            <person name="Chen G."/>
            <person name="Cahoon E.B."/>
            <person name="Gedil M."/>
            <person name="Stanke M."/>
            <person name="Haas B.J."/>
            <person name="Wortman J.R."/>
            <person name="Fraser-Liggett C.M."/>
            <person name="Ravel J."/>
            <person name="Rabinowicz P.D."/>
        </authorList>
    </citation>
    <scope>NUCLEOTIDE SEQUENCE [LARGE SCALE GENOMIC DNA]</scope>
    <source>
        <strain evidence="5">cv. Hale</strain>
    </source>
</reference>
<evidence type="ECO:0000313" key="4">
    <source>
        <dbReference type="EMBL" id="EEF44771.1"/>
    </source>
</evidence>
<dbReference type="Gene3D" id="3.40.50.300">
    <property type="entry name" value="P-loop containing nucleotide triphosphate hydrolases"/>
    <property type="match status" value="1"/>
</dbReference>
<accession>B9RV38</accession>
<keyword evidence="2" id="KW-0611">Plant defense</keyword>
<gene>
    <name evidence="4" type="ORF">RCOM_0898840</name>
</gene>
<evidence type="ECO:0000313" key="5">
    <source>
        <dbReference type="Proteomes" id="UP000008311"/>
    </source>
</evidence>
<dbReference type="Proteomes" id="UP000008311">
    <property type="component" value="Unassembled WGS sequence"/>
</dbReference>
<dbReference type="InterPro" id="IPR032675">
    <property type="entry name" value="LRR_dom_sf"/>
</dbReference>
<dbReference type="eggNOG" id="ENOG502QSSA">
    <property type="taxonomic scope" value="Eukaryota"/>
</dbReference>
<dbReference type="GO" id="GO:0006952">
    <property type="term" value="P:defense response"/>
    <property type="evidence" value="ECO:0007669"/>
    <property type="project" value="UniProtKB-KW"/>
</dbReference>
<dbReference type="Gene3D" id="1.10.8.430">
    <property type="entry name" value="Helical domain of apoptotic protease-activating factors"/>
    <property type="match status" value="1"/>
</dbReference>
<name>B9RV38_RICCO</name>
<sequence length="806" mass="91348">MAFRQCKFSVFHKEMLKMLRFENIRVEEVLNELHKAVQDALVQETDASSDVLQSILLTLLSLIDTVKRIEDVNKLFSNRIYEALKLMEEIRNGKKIVESLGSGKACCQCFTMAPPRSRELKNLLRSLEMLSALVQEQETSSALNIQETLHCECFPEIKPDTDDEEEIMYTKLLPEHIVGFDLFLTELKQELFKDEHSVVILSAPGGYGKTTLAKLLCRDKQVKDKFRNNVFFVTVSKMGNLKVIIKQVLQQKRYQVPKFESDEQAINYLEEKLLQLRHNPILLVLDDVWSGSEVIIEKLKFQMGNYKILVTSRSEFSSLGFTYKLPTLKKEDAEALFQRSAFPLNEYSEKELEGISALVVEACNGLPLALTVVGKSLCKQPKAVCSNRGIMKECTEAGSVVNLIPDPLNCIRSCLESLEDKTKECYLDLGSFPEGQLIPVTALIDMWAELYDLDEDGIYISILNKLTALDLVNTVMRKYASDGDGCYSGHFVMQHDVLRELVIDLNKSEPVRKRKRLVLEISGNEFPEEWTEQTEETKSHVLSVSTDESFISGWSDMQVPEVKVLVLNLQSTTYDLPEFLKTAKELRALIVTSYGFLPVEITNFQILQCLTNLKRIRLEQVLVSSLGFETGQLLCLQKLSLVRCDIGQAFSNISDAIPNLAEITIDYCNDLAAFLSAVCGIIRLKKLSITYCKDLSVLPQEFAKLVNLEVLRLRSCKRLRQLPGLIGSVQKLSILDISYCSCVGKLPEEIGELINLSKLYMTACPVTKLPDSMRNLEHLKFAECDNQVAQLLKSFRLPNLIIKIKY</sequence>
<dbReference type="SUPFAM" id="SSF52047">
    <property type="entry name" value="RNI-like"/>
    <property type="match status" value="1"/>
</dbReference>
<dbReference type="InterPro" id="IPR002182">
    <property type="entry name" value="NB-ARC"/>
</dbReference>
<keyword evidence="5" id="KW-1185">Reference proteome</keyword>
<feature type="domain" description="NB-ARC" evidence="3">
    <location>
        <begin position="185"/>
        <end position="343"/>
    </location>
</feature>
<dbReference type="Gene3D" id="3.80.10.10">
    <property type="entry name" value="Ribonuclease Inhibitor"/>
    <property type="match status" value="1"/>
</dbReference>
<dbReference type="AlphaFoldDB" id="B9RV38"/>
<proteinExistence type="predicted"/>
<dbReference type="Pfam" id="PF00931">
    <property type="entry name" value="NB-ARC"/>
    <property type="match status" value="1"/>
</dbReference>
<organism evidence="4 5">
    <name type="scientific">Ricinus communis</name>
    <name type="common">Castor bean</name>
    <dbReference type="NCBI Taxonomy" id="3988"/>
    <lineage>
        <taxon>Eukaryota</taxon>
        <taxon>Viridiplantae</taxon>
        <taxon>Streptophyta</taxon>
        <taxon>Embryophyta</taxon>
        <taxon>Tracheophyta</taxon>
        <taxon>Spermatophyta</taxon>
        <taxon>Magnoliopsida</taxon>
        <taxon>eudicotyledons</taxon>
        <taxon>Gunneridae</taxon>
        <taxon>Pentapetalae</taxon>
        <taxon>rosids</taxon>
        <taxon>fabids</taxon>
        <taxon>Malpighiales</taxon>
        <taxon>Euphorbiaceae</taxon>
        <taxon>Acalyphoideae</taxon>
        <taxon>Acalypheae</taxon>
        <taxon>Ricinus</taxon>
    </lineage>
</organism>